<dbReference type="AlphaFoldDB" id="A0A173TB17"/>
<organism evidence="12 13">
    <name type="scientific">Coprococcus comes</name>
    <dbReference type="NCBI Taxonomy" id="410072"/>
    <lineage>
        <taxon>Bacteria</taxon>
        <taxon>Bacillati</taxon>
        <taxon>Bacillota</taxon>
        <taxon>Clostridia</taxon>
        <taxon>Lachnospirales</taxon>
        <taxon>Lachnospiraceae</taxon>
        <taxon>Coprococcus</taxon>
    </lineage>
</organism>
<comment type="function">
    <text evidence="9">NADP-dependent dehydrogenase with broad substrate specificity acting on 3-hydroxy acids. Catalyzes the NADP-dependent oxidation of L-allo-threonine to L-2-amino-3-keto-butyrate, which is spontaneously decarboxylated into aminoacetone. Also acts on D-threonine, L-serine, D-serine, D-3-hydroxyisobutyrate, L-3-hydroxyisobutyrate, D-glycerate and L-glycerate. Able to catalyze the reduction of the malonic semialdehyde to 3-hydroxypropionic acid. YdfG is apparently supplementing RutE, the presumed malonic semialdehyde reductase involved in pyrimidine degradation since both are able to detoxify malonic semialdehyde.</text>
</comment>
<dbReference type="Proteomes" id="UP000095727">
    <property type="component" value="Unassembled WGS sequence"/>
</dbReference>
<evidence type="ECO:0000256" key="10">
    <source>
        <dbReference type="ARBA" id="ARBA00047274"/>
    </source>
</evidence>
<dbReference type="InterPro" id="IPR036291">
    <property type="entry name" value="NAD(P)-bd_dom_sf"/>
</dbReference>
<evidence type="ECO:0000256" key="11">
    <source>
        <dbReference type="RuleBase" id="RU000363"/>
    </source>
</evidence>
<dbReference type="InterPro" id="IPR002347">
    <property type="entry name" value="SDR_fam"/>
</dbReference>
<dbReference type="GO" id="GO:0035527">
    <property type="term" value="F:3-hydroxypropionate dehydrogenase (NADP+) activity"/>
    <property type="evidence" value="ECO:0007669"/>
    <property type="project" value="UniProtKB-EC"/>
</dbReference>
<evidence type="ECO:0000313" key="13">
    <source>
        <dbReference type="Proteomes" id="UP000095727"/>
    </source>
</evidence>
<dbReference type="EC" id="1.1.1.381" evidence="5"/>
<evidence type="ECO:0000256" key="9">
    <source>
        <dbReference type="ARBA" id="ARBA00045650"/>
    </source>
</evidence>
<gene>
    <name evidence="12" type="primary">sdh</name>
    <name evidence="12" type="ORF">ERS852574_02065</name>
</gene>
<dbReference type="EC" id="1.1.1.298" evidence="4"/>
<evidence type="ECO:0000256" key="1">
    <source>
        <dbReference type="ARBA" id="ARBA00006484"/>
    </source>
</evidence>
<evidence type="ECO:0000256" key="2">
    <source>
        <dbReference type="ARBA" id="ARBA00023002"/>
    </source>
</evidence>
<dbReference type="CDD" id="cd05233">
    <property type="entry name" value="SDR_c"/>
    <property type="match status" value="1"/>
</dbReference>
<dbReference type="Gene3D" id="3.40.50.720">
    <property type="entry name" value="NAD(P)-binding Rossmann-like Domain"/>
    <property type="match status" value="1"/>
</dbReference>
<evidence type="ECO:0000256" key="6">
    <source>
        <dbReference type="ARBA" id="ARBA00044065"/>
    </source>
</evidence>
<dbReference type="PRINTS" id="PR00080">
    <property type="entry name" value="SDRFAMILY"/>
</dbReference>
<evidence type="ECO:0000256" key="8">
    <source>
        <dbReference type="ARBA" id="ARBA00044349"/>
    </source>
</evidence>
<protein>
    <recommendedName>
        <fullName evidence="6">NADP-dependent 3-hydroxy acid dehydrogenase YdfG</fullName>
        <ecNumber evidence="4">1.1.1.298</ecNumber>
        <ecNumber evidence="5">1.1.1.381</ecNumber>
    </recommendedName>
    <alternativeName>
        <fullName evidence="8">L-allo-threonine dehydrogenase</fullName>
    </alternativeName>
    <alternativeName>
        <fullName evidence="7">Malonic semialdehyde reductase</fullName>
    </alternativeName>
</protein>
<sequence length="259" mass="28939">MKIAIVTGASSGMGKEFVRQIERFYKELDEIWVIARSEKKLEEIKKSHKIYIRIFAGDMEEDLVYKQVKNRLENQNPDIRMLVNAAGFGKTGTVEEIAKEDKKLQLRMIDLNCRGLTEMTCTCLPWMHKGTRIINLASAAAFCPQAKFAVYAATKSYVLSFSRSLAAELKEKGIFVTAVCPGPVDTPFFEVSGKLPGGMKEAVMADPVQVVKQALIDAKYKKEVSVYGMAMKWAEAATKVLPHGMILKAMSVMEKITKE</sequence>
<evidence type="ECO:0000256" key="7">
    <source>
        <dbReference type="ARBA" id="ARBA00044271"/>
    </source>
</evidence>
<comment type="catalytic activity">
    <reaction evidence="3">
        <text>L-allo-threonine + NADP(+) = aminoacetone + CO2 + NADPH</text>
        <dbReference type="Rhea" id="RHEA:43524"/>
        <dbReference type="ChEBI" id="CHEBI:16526"/>
        <dbReference type="ChEBI" id="CHEBI:57783"/>
        <dbReference type="ChEBI" id="CHEBI:58320"/>
        <dbReference type="ChEBI" id="CHEBI:58349"/>
        <dbReference type="ChEBI" id="CHEBI:58585"/>
        <dbReference type="EC" id="1.1.1.381"/>
    </reaction>
</comment>
<dbReference type="PANTHER" id="PTHR43086">
    <property type="entry name" value="VERY-LONG-CHAIN 3-OXOOACYL-COA REDUCTASE"/>
    <property type="match status" value="1"/>
</dbReference>
<dbReference type="EMBL" id="CYXR01000014">
    <property type="protein sequence ID" value="CUN00033.1"/>
    <property type="molecule type" value="Genomic_DNA"/>
</dbReference>
<dbReference type="PRINTS" id="PR00081">
    <property type="entry name" value="GDHRDH"/>
</dbReference>
<proteinExistence type="inferred from homology"/>
<dbReference type="InterPro" id="IPR020904">
    <property type="entry name" value="Sc_DH/Rdtase_CS"/>
</dbReference>
<dbReference type="Pfam" id="PF00106">
    <property type="entry name" value="adh_short"/>
    <property type="match status" value="1"/>
</dbReference>
<keyword evidence="2 12" id="KW-0560">Oxidoreductase</keyword>
<evidence type="ECO:0000313" key="12">
    <source>
        <dbReference type="EMBL" id="CUN00033.1"/>
    </source>
</evidence>
<dbReference type="RefSeq" id="WP_055157183.1">
    <property type="nucleotide sequence ID" value="NZ_CYXR01000014.1"/>
</dbReference>
<reference evidence="12 13" key="1">
    <citation type="submission" date="2015-09" db="EMBL/GenBank/DDBJ databases">
        <authorList>
            <consortium name="Pathogen Informatics"/>
        </authorList>
    </citation>
    <scope>NUCLEOTIDE SEQUENCE [LARGE SCALE GENOMIC DNA]</scope>
    <source>
        <strain evidence="12 13">2789STDY5834962</strain>
    </source>
</reference>
<evidence type="ECO:0000256" key="5">
    <source>
        <dbReference type="ARBA" id="ARBA00044059"/>
    </source>
</evidence>
<dbReference type="PANTHER" id="PTHR43086:SF3">
    <property type="entry name" value="NADP-DEPENDENT 3-HYDROXY ACID DEHYDROGENASE YDFG"/>
    <property type="match status" value="1"/>
</dbReference>
<comment type="similarity">
    <text evidence="1 11">Belongs to the short-chain dehydrogenases/reductases (SDR) family.</text>
</comment>
<evidence type="ECO:0000256" key="4">
    <source>
        <dbReference type="ARBA" id="ARBA00044050"/>
    </source>
</evidence>
<dbReference type="PROSITE" id="PS00061">
    <property type="entry name" value="ADH_SHORT"/>
    <property type="match status" value="1"/>
</dbReference>
<comment type="catalytic activity">
    <reaction evidence="10">
        <text>3-hydroxypropanoate + NADP(+) = 3-oxopropanoate + NADPH + H(+)</text>
        <dbReference type="Rhea" id="RHEA:26438"/>
        <dbReference type="ChEBI" id="CHEBI:15378"/>
        <dbReference type="ChEBI" id="CHEBI:16510"/>
        <dbReference type="ChEBI" id="CHEBI:33190"/>
        <dbReference type="ChEBI" id="CHEBI:57783"/>
        <dbReference type="ChEBI" id="CHEBI:58349"/>
        <dbReference type="EC" id="1.1.1.298"/>
    </reaction>
</comment>
<dbReference type="SUPFAM" id="SSF51735">
    <property type="entry name" value="NAD(P)-binding Rossmann-fold domains"/>
    <property type="match status" value="1"/>
</dbReference>
<name>A0A173TB17_9FIRM</name>
<evidence type="ECO:0000256" key="3">
    <source>
        <dbReference type="ARBA" id="ARBA00043812"/>
    </source>
</evidence>
<accession>A0A173TB17</accession>